<name>A0ABN8BB87_CHISP</name>
<gene>
    <name evidence="1" type="ORF">CHILSU_LOCUS7413</name>
</gene>
<evidence type="ECO:0000313" key="1">
    <source>
        <dbReference type="EMBL" id="CAH0404103.1"/>
    </source>
</evidence>
<dbReference type="EMBL" id="OU963920">
    <property type="protein sequence ID" value="CAH0404103.1"/>
    <property type="molecule type" value="Genomic_DNA"/>
</dbReference>
<evidence type="ECO:0008006" key="3">
    <source>
        <dbReference type="Google" id="ProtNLM"/>
    </source>
</evidence>
<organism evidence="1 2">
    <name type="scientific">Chilo suppressalis</name>
    <name type="common">Asiatic rice borer moth</name>
    <dbReference type="NCBI Taxonomy" id="168631"/>
    <lineage>
        <taxon>Eukaryota</taxon>
        <taxon>Metazoa</taxon>
        <taxon>Ecdysozoa</taxon>
        <taxon>Arthropoda</taxon>
        <taxon>Hexapoda</taxon>
        <taxon>Insecta</taxon>
        <taxon>Pterygota</taxon>
        <taxon>Neoptera</taxon>
        <taxon>Endopterygota</taxon>
        <taxon>Lepidoptera</taxon>
        <taxon>Glossata</taxon>
        <taxon>Ditrysia</taxon>
        <taxon>Pyraloidea</taxon>
        <taxon>Crambidae</taxon>
        <taxon>Crambinae</taxon>
        <taxon>Chilo</taxon>
    </lineage>
</organism>
<protein>
    <recommendedName>
        <fullName evidence="3">ATP-dependent DNA helicase</fullName>
    </recommendedName>
</protein>
<proteinExistence type="predicted"/>
<evidence type="ECO:0000313" key="2">
    <source>
        <dbReference type="Proteomes" id="UP001153292"/>
    </source>
</evidence>
<dbReference type="InterPro" id="IPR051055">
    <property type="entry name" value="PIF1_helicase"/>
</dbReference>
<keyword evidence="2" id="KW-1185">Reference proteome</keyword>
<accession>A0ABN8BB87</accession>
<reference evidence="1" key="1">
    <citation type="submission" date="2021-12" db="EMBL/GenBank/DDBJ databases">
        <authorList>
            <person name="King R."/>
        </authorList>
    </citation>
    <scope>NUCLEOTIDE SEQUENCE</scope>
</reference>
<sequence length="354" mass="39913">MCIYRGISFYELNEVIRHENAEFSSLLTNVGNGDQLNTQQFDMIESRFCSEAEAEERCPSGIRLFNDNHSVDAYNLKMLSSSDEMTNSIADDEIIGCNGNHEKERAAKNRLHKLATIDTGELPYEIIFVVDKPYMITTNIDVADGLANGAVGKLSYVELDPQNKVLRVWLLFPKGVGVKARGKVAGYANSKRISREFVPLNRRSATVPLNRNKSIHAKRNHFPLKPACALTIHKSQGGTFDEIVYKYHKTHSQSLVYVALSRVTSQEGLHIVPTDNIQRFYHGRRSNASMALLRQEFMRLSTAQLTTVDQVILDKINDRNMILFSLNCQSLQAHARDLRGNVVQKADILILSET</sequence>
<dbReference type="Gene3D" id="3.40.50.300">
    <property type="entry name" value="P-loop containing nucleotide triphosphate hydrolases"/>
    <property type="match status" value="1"/>
</dbReference>
<dbReference type="PANTHER" id="PTHR47642">
    <property type="entry name" value="ATP-DEPENDENT DNA HELICASE"/>
    <property type="match status" value="1"/>
</dbReference>
<dbReference type="InterPro" id="IPR027417">
    <property type="entry name" value="P-loop_NTPase"/>
</dbReference>
<dbReference type="CDD" id="cd18809">
    <property type="entry name" value="SF1_C_RecD"/>
    <property type="match status" value="1"/>
</dbReference>
<dbReference type="Proteomes" id="UP001153292">
    <property type="component" value="Chromosome 27"/>
</dbReference>
<dbReference type="SUPFAM" id="SSF52540">
    <property type="entry name" value="P-loop containing nucleoside triphosphate hydrolases"/>
    <property type="match status" value="1"/>
</dbReference>